<name>K3W8R8_GLOUD</name>
<dbReference type="EnsemblProtists" id="PYU1_T001359">
    <property type="protein sequence ID" value="PYU1_T001359"/>
    <property type="gene ID" value="PYU1_G001359"/>
</dbReference>
<protein>
    <recommendedName>
        <fullName evidence="3">VASt domain-containing protein</fullName>
    </recommendedName>
</protein>
<dbReference type="VEuPathDB" id="FungiDB:PYU1_G001359"/>
<dbReference type="EMBL" id="GL376626">
    <property type="status" value="NOT_ANNOTATED_CDS"/>
    <property type="molecule type" value="Genomic_DNA"/>
</dbReference>
<sequence length="255" mass="28079">MVMRDSSSKTSSAKCISSEAEDVAAEMVRLYDDTDSILKEIQASNDANAAFVTENSMHDVTLGKVFELRSSTPVLGSDFYLLGEFLWSYVTTAARNDESVETQPAPGENDAPNDFVHREEYTLTLETQSGTFEVQGVAFARKFDTPHRTVFTVTSTVRVPGSDLVIHQNSWLVASDHSSVTEDAPDSLGSSGKATLINALHRLSIKTSSSSRNEKWTSSTDPVDASKNLEQYVVKALSNRIRERQQLVQQVLGMF</sequence>
<dbReference type="InParanoid" id="K3W8R8"/>
<proteinExistence type="predicted"/>
<evidence type="ECO:0000313" key="1">
    <source>
        <dbReference type="EnsemblProtists" id="PYU1_T001359"/>
    </source>
</evidence>
<accession>K3W8R8</accession>
<reference evidence="2" key="2">
    <citation type="submission" date="2010-04" db="EMBL/GenBank/DDBJ databases">
        <authorList>
            <person name="Buell R."/>
            <person name="Hamilton J."/>
            <person name="Hostetler J."/>
        </authorList>
    </citation>
    <scope>NUCLEOTIDE SEQUENCE [LARGE SCALE GENOMIC DNA]</scope>
    <source>
        <strain evidence="2">DAOM:BR144</strain>
    </source>
</reference>
<dbReference type="HOGENOM" id="CLU_1091860_0_0_1"/>
<organism evidence="1 2">
    <name type="scientific">Globisporangium ultimum (strain ATCC 200006 / CBS 805.95 / DAOM BR144)</name>
    <name type="common">Pythium ultimum</name>
    <dbReference type="NCBI Taxonomy" id="431595"/>
    <lineage>
        <taxon>Eukaryota</taxon>
        <taxon>Sar</taxon>
        <taxon>Stramenopiles</taxon>
        <taxon>Oomycota</taxon>
        <taxon>Peronosporomycetes</taxon>
        <taxon>Pythiales</taxon>
        <taxon>Pythiaceae</taxon>
        <taxon>Globisporangium</taxon>
    </lineage>
</organism>
<dbReference type="AlphaFoldDB" id="K3W8R8"/>
<dbReference type="Proteomes" id="UP000019132">
    <property type="component" value="Unassembled WGS sequence"/>
</dbReference>
<keyword evidence="2" id="KW-1185">Reference proteome</keyword>
<evidence type="ECO:0000313" key="2">
    <source>
        <dbReference type="Proteomes" id="UP000019132"/>
    </source>
</evidence>
<reference evidence="1" key="3">
    <citation type="submission" date="2015-02" db="UniProtKB">
        <authorList>
            <consortium name="EnsemblProtists"/>
        </authorList>
    </citation>
    <scope>IDENTIFICATION</scope>
    <source>
        <strain evidence="1">DAOM BR144</strain>
    </source>
</reference>
<evidence type="ECO:0008006" key="3">
    <source>
        <dbReference type="Google" id="ProtNLM"/>
    </source>
</evidence>
<reference evidence="2" key="1">
    <citation type="journal article" date="2010" name="Genome Biol.">
        <title>Genome sequence of the necrotrophic plant pathogen Pythium ultimum reveals original pathogenicity mechanisms and effector repertoire.</title>
        <authorList>
            <person name="Levesque C.A."/>
            <person name="Brouwer H."/>
            <person name="Cano L."/>
            <person name="Hamilton J.P."/>
            <person name="Holt C."/>
            <person name="Huitema E."/>
            <person name="Raffaele S."/>
            <person name="Robideau G.P."/>
            <person name="Thines M."/>
            <person name="Win J."/>
            <person name="Zerillo M.M."/>
            <person name="Beakes G.W."/>
            <person name="Boore J.L."/>
            <person name="Busam D."/>
            <person name="Dumas B."/>
            <person name="Ferriera S."/>
            <person name="Fuerstenberg S.I."/>
            <person name="Gachon C.M."/>
            <person name="Gaulin E."/>
            <person name="Govers F."/>
            <person name="Grenville-Briggs L."/>
            <person name="Horner N."/>
            <person name="Hostetler J."/>
            <person name="Jiang R.H."/>
            <person name="Johnson J."/>
            <person name="Krajaejun T."/>
            <person name="Lin H."/>
            <person name="Meijer H.J."/>
            <person name="Moore B."/>
            <person name="Morris P."/>
            <person name="Phuntmart V."/>
            <person name="Puiu D."/>
            <person name="Shetty J."/>
            <person name="Stajich J.E."/>
            <person name="Tripathy S."/>
            <person name="Wawra S."/>
            <person name="van West P."/>
            <person name="Whitty B.R."/>
            <person name="Coutinho P.M."/>
            <person name="Henrissat B."/>
            <person name="Martin F."/>
            <person name="Thomas P.D."/>
            <person name="Tyler B.M."/>
            <person name="De Vries R.P."/>
            <person name="Kamoun S."/>
            <person name="Yandell M."/>
            <person name="Tisserat N."/>
            <person name="Buell C.R."/>
        </authorList>
    </citation>
    <scope>NUCLEOTIDE SEQUENCE</scope>
    <source>
        <strain evidence="2">DAOM:BR144</strain>
    </source>
</reference>